<protein>
    <recommendedName>
        <fullName evidence="2">Inner membrane protein YgaP-like transmembrane domain-containing protein</fullName>
    </recommendedName>
</protein>
<dbReference type="InterPro" id="IPR021309">
    <property type="entry name" value="YgaP-like_TM"/>
</dbReference>
<reference evidence="4" key="1">
    <citation type="submission" date="2017-09" db="EMBL/GenBank/DDBJ databases">
        <authorList>
            <person name="Varghese N."/>
            <person name="Submissions S."/>
        </authorList>
    </citation>
    <scope>NUCLEOTIDE SEQUENCE [LARGE SCALE GENOMIC DNA]</scope>
    <source>
        <strain evidence="4">DSM 15103</strain>
    </source>
</reference>
<dbReference type="Proteomes" id="UP000219036">
    <property type="component" value="Unassembled WGS sequence"/>
</dbReference>
<keyword evidence="4" id="KW-1185">Reference proteome</keyword>
<dbReference type="Gene3D" id="6.10.140.1340">
    <property type="match status" value="1"/>
</dbReference>
<sequence length="67" mass="7669">MSKSAVRAQRFVMGTLLLIAMILLNVGYDWGKYIVYFIIFMLYLSAFTGFCPSDAVFEKLFGKRQST</sequence>
<evidence type="ECO:0000313" key="3">
    <source>
        <dbReference type="EMBL" id="SNZ02699.1"/>
    </source>
</evidence>
<organism evidence="3 4">
    <name type="scientific">Persephonella hydrogeniphila</name>
    <dbReference type="NCBI Taxonomy" id="198703"/>
    <lineage>
        <taxon>Bacteria</taxon>
        <taxon>Pseudomonadati</taxon>
        <taxon>Aquificota</taxon>
        <taxon>Aquificia</taxon>
        <taxon>Aquificales</taxon>
        <taxon>Hydrogenothermaceae</taxon>
        <taxon>Persephonella</taxon>
    </lineage>
</organism>
<feature type="transmembrane region" description="Helical" evidence="1">
    <location>
        <begin position="34"/>
        <end position="57"/>
    </location>
</feature>
<keyword evidence="1" id="KW-0472">Membrane</keyword>
<name>A0A285MZT5_9AQUI</name>
<feature type="domain" description="Inner membrane protein YgaP-like transmembrane" evidence="2">
    <location>
        <begin position="7"/>
        <end position="58"/>
    </location>
</feature>
<evidence type="ECO:0000259" key="2">
    <source>
        <dbReference type="Pfam" id="PF11127"/>
    </source>
</evidence>
<evidence type="ECO:0000256" key="1">
    <source>
        <dbReference type="SAM" id="Phobius"/>
    </source>
</evidence>
<evidence type="ECO:0000313" key="4">
    <source>
        <dbReference type="Proteomes" id="UP000219036"/>
    </source>
</evidence>
<proteinExistence type="predicted"/>
<dbReference type="RefSeq" id="WP_096999388.1">
    <property type="nucleotide sequence ID" value="NZ_OBEI01000001.1"/>
</dbReference>
<gene>
    <name evidence="3" type="ORF">SAMN06265182_0185</name>
</gene>
<dbReference type="EMBL" id="OBEI01000001">
    <property type="protein sequence ID" value="SNZ02699.1"/>
    <property type="molecule type" value="Genomic_DNA"/>
</dbReference>
<accession>A0A285MZT5</accession>
<dbReference type="OrthoDB" id="9799383at2"/>
<dbReference type="Pfam" id="PF11127">
    <property type="entry name" value="YgaP-like_TM"/>
    <property type="match status" value="1"/>
</dbReference>
<keyword evidence="1" id="KW-1133">Transmembrane helix</keyword>
<feature type="transmembrane region" description="Helical" evidence="1">
    <location>
        <begin position="12"/>
        <end position="28"/>
    </location>
</feature>
<dbReference type="AlphaFoldDB" id="A0A285MZT5"/>
<keyword evidence="1" id="KW-0812">Transmembrane</keyword>